<proteinExistence type="predicted"/>
<organism evidence="1 2">
    <name type="scientific">Aurantimonas aggregata</name>
    <dbReference type="NCBI Taxonomy" id="2047720"/>
    <lineage>
        <taxon>Bacteria</taxon>
        <taxon>Pseudomonadati</taxon>
        <taxon>Pseudomonadota</taxon>
        <taxon>Alphaproteobacteria</taxon>
        <taxon>Hyphomicrobiales</taxon>
        <taxon>Aurantimonadaceae</taxon>
        <taxon>Aurantimonas</taxon>
    </lineage>
</organism>
<keyword evidence="2" id="KW-1185">Reference proteome</keyword>
<reference evidence="1 2" key="1">
    <citation type="submission" date="2020-01" db="EMBL/GenBank/DDBJ databases">
        <title>Genomes of bacteria type strains.</title>
        <authorList>
            <person name="Chen J."/>
            <person name="Zhu S."/>
            <person name="Chen J."/>
        </authorList>
    </citation>
    <scope>NUCLEOTIDE SEQUENCE [LARGE SCALE GENOMIC DNA]</scope>
    <source>
        <strain evidence="1 2">KCTC 52919</strain>
    </source>
</reference>
<dbReference type="AlphaFoldDB" id="A0A6L9MLP8"/>
<accession>A0A6L9MLP8</accession>
<dbReference type="RefSeq" id="WP_163045614.1">
    <property type="nucleotide sequence ID" value="NZ_JAAAMJ010000020.1"/>
</dbReference>
<dbReference type="Proteomes" id="UP000476332">
    <property type="component" value="Unassembled WGS sequence"/>
</dbReference>
<evidence type="ECO:0000313" key="1">
    <source>
        <dbReference type="EMBL" id="NDV88763.1"/>
    </source>
</evidence>
<protein>
    <submittedName>
        <fullName evidence="1">Uncharacterized protein</fullName>
    </submittedName>
</protein>
<gene>
    <name evidence="1" type="ORF">GTW51_18870</name>
</gene>
<name>A0A6L9MLP8_9HYPH</name>
<evidence type="ECO:0000313" key="2">
    <source>
        <dbReference type="Proteomes" id="UP000476332"/>
    </source>
</evidence>
<dbReference type="EMBL" id="JAAAMJ010000020">
    <property type="protein sequence ID" value="NDV88763.1"/>
    <property type="molecule type" value="Genomic_DNA"/>
</dbReference>
<sequence length="62" mass="7222">MTMLKPRLFDSYSGDHVAHVLDTLERRIEADSREAPASEFHQGRLSAILELRRILSEAHYRE</sequence>
<comment type="caution">
    <text evidence="1">The sequence shown here is derived from an EMBL/GenBank/DDBJ whole genome shotgun (WGS) entry which is preliminary data.</text>
</comment>